<dbReference type="GO" id="GO:0016020">
    <property type="term" value="C:membrane"/>
    <property type="evidence" value="ECO:0007669"/>
    <property type="project" value="UniProtKB-SubCell"/>
</dbReference>
<evidence type="ECO:0000313" key="7">
    <source>
        <dbReference type="EMBL" id="MFD1585526.1"/>
    </source>
</evidence>
<comment type="subcellular location">
    <subcellularLocation>
        <location evidence="1">Membrane</location>
        <topology evidence="1">Multi-pass membrane protein</topology>
    </subcellularLocation>
</comment>
<evidence type="ECO:0000313" key="8">
    <source>
        <dbReference type="Proteomes" id="UP001597119"/>
    </source>
</evidence>
<feature type="transmembrane region" description="Helical" evidence="6">
    <location>
        <begin position="191"/>
        <end position="213"/>
    </location>
</feature>
<accession>A0ABD6C754</accession>
<dbReference type="Proteomes" id="UP001597119">
    <property type="component" value="Unassembled WGS sequence"/>
</dbReference>
<reference evidence="7 8" key="1">
    <citation type="journal article" date="2019" name="Int. J. Syst. Evol. Microbiol.">
        <title>The Global Catalogue of Microorganisms (GCM) 10K type strain sequencing project: providing services to taxonomists for standard genome sequencing and annotation.</title>
        <authorList>
            <consortium name="The Broad Institute Genomics Platform"/>
            <consortium name="The Broad Institute Genome Sequencing Center for Infectious Disease"/>
            <person name="Wu L."/>
            <person name="Ma J."/>
        </authorList>
    </citation>
    <scope>NUCLEOTIDE SEQUENCE [LARGE SCALE GENOMIC DNA]</scope>
    <source>
        <strain evidence="7 8">CGMCC 1.12125</strain>
    </source>
</reference>
<protein>
    <submittedName>
        <fullName evidence="7">AI-2E family transporter</fullName>
    </submittedName>
</protein>
<keyword evidence="3 6" id="KW-0812">Transmembrane</keyword>
<keyword evidence="8" id="KW-1185">Reference proteome</keyword>
<comment type="similarity">
    <text evidence="2">Belongs to the autoinducer-2 exporter (AI-2E) (TC 2.A.86) family.</text>
</comment>
<dbReference type="AlphaFoldDB" id="A0ABD6C754"/>
<evidence type="ECO:0000256" key="6">
    <source>
        <dbReference type="SAM" id="Phobius"/>
    </source>
</evidence>
<proteinExistence type="inferred from homology"/>
<dbReference type="InterPro" id="IPR002549">
    <property type="entry name" value="AI-2E-like"/>
</dbReference>
<evidence type="ECO:0000256" key="4">
    <source>
        <dbReference type="ARBA" id="ARBA00022989"/>
    </source>
</evidence>
<feature type="transmembrane region" description="Helical" evidence="6">
    <location>
        <begin position="301"/>
        <end position="330"/>
    </location>
</feature>
<feature type="transmembrane region" description="Helical" evidence="6">
    <location>
        <begin position="12"/>
        <end position="45"/>
    </location>
</feature>
<organism evidence="7 8">
    <name type="scientific">Halorientalis brevis</name>
    <dbReference type="NCBI Taxonomy" id="1126241"/>
    <lineage>
        <taxon>Archaea</taxon>
        <taxon>Methanobacteriati</taxon>
        <taxon>Methanobacteriota</taxon>
        <taxon>Stenosarchaea group</taxon>
        <taxon>Halobacteria</taxon>
        <taxon>Halobacteriales</taxon>
        <taxon>Haloarculaceae</taxon>
        <taxon>Halorientalis</taxon>
    </lineage>
</organism>
<evidence type="ECO:0000256" key="5">
    <source>
        <dbReference type="ARBA" id="ARBA00023136"/>
    </source>
</evidence>
<dbReference type="RefSeq" id="WP_247377974.1">
    <property type="nucleotide sequence ID" value="NZ_JALLGV010000004.1"/>
</dbReference>
<evidence type="ECO:0000256" key="1">
    <source>
        <dbReference type="ARBA" id="ARBA00004141"/>
    </source>
</evidence>
<dbReference type="PANTHER" id="PTHR21716">
    <property type="entry name" value="TRANSMEMBRANE PROTEIN"/>
    <property type="match status" value="1"/>
</dbReference>
<feature type="transmembrane region" description="Helical" evidence="6">
    <location>
        <begin position="225"/>
        <end position="248"/>
    </location>
</feature>
<gene>
    <name evidence="7" type="ORF">ACFR9U_00915</name>
</gene>
<dbReference type="EMBL" id="JBHUDJ010000001">
    <property type="protein sequence ID" value="MFD1585526.1"/>
    <property type="molecule type" value="Genomic_DNA"/>
</dbReference>
<evidence type="ECO:0000256" key="2">
    <source>
        <dbReference type="ARBA" id="ARBA00009773"/>
    </source>
</evidence>
<dbReference type="Pfam" id="PF01594">
    <property type="entry name" value="AI-2E_transport"/>
    <property type="match status" value="1"/>
</dbReference>
<keyword evidence="5 6" id="KW-0472">Membrane</keyword>
<dbReference type="PANTHER" id="PTHR21716:SF4">
    <property type="entry name" value="TRANSMEMBRANE PROTEIN 245"/>
    <property type="match status" value="1"/>
</dbReference>
<evidence type="ECO:0000256" key="3">
    <source>
        <dbReference type="ARBA" id="ARBA00022692"/>
    </source>
</evidence>
<sequence length="351" mass="38909">MGASWDLTRGQVAWTVAGLVLTLVVAFVLYSFIGAIVVGVFLYYAIRPVDRWFARFSDHPALNATLTLLIVGFPVLAILGYSGLVAVRELNVLFTQTGIQQYRGYLQPYLHIAQLAEPGQLRSLLRSNVGRLLGYTNAAFTWLLRLFVIVTVAYYLLRDDDRIAAWFRSTFDSTPAVVSFMNDVDNDLTTIYTGNLITIGITALIAVLVYNGLDFVAPRGTGVAFPLLLGLLTGIFTIVPVIGIKLIYFPYTAYLGFQAVRGGAVPPWYPVLFFVVTLIVVDSIPDFFIRSYVSKGSLHMGLVLFAYVLGSIAFGWYGIFLGPIVLVLFVHFLRNILPNLVQGRRVQIDED</sequence>
<name>A0ABD6C754_9EURY</name>
<feature type="transmembrane region" description="Helical" evidence="6">
    <location>
        <begin position="65"/>
        <end position="87"/>
    </location>
</feature>
<keyword evidence="4 6" id="KW-1133">Transmembrane helix</keyword>
<feature type="transmembrane region" description="Helical" evidence="6">
    <location>
        <begin position="132"/>
        <end position="157"/>
    </location>
</feature>
<feature type="transmembrane region" description="Helical" evidence="6">
    <location>
        <begin position="268"/>
        <end position="289"/>
    </location>
</feature>
<comment type="caution">
    <text evidence="7">The sequence shown here is derived from an EMBL/GenBank/DDBJ whole genome shotgun (WGS) entry which is preliminary data.</text>
</comment>